<dbReference type="NCBIfam" id="TIGR03696">
    <property type="entry name" value="Rhs_assc_core"/>
    <property type="match status" value="1"/>
</dbReference>
<dbReference type="InterPro" id="IPR056823">
    <property type="entry name" value="TEN-like_YD-shell"/>
</dbReference>
<dbReference type="AlphaFoldDB" id="A0A246HHQ8"/>
<evidence type="ECO:0000259" key="2">
    <source>
        <dbReference type="Pfam" id="PF25023"/>
    </source>
</evidence>
<evidence type="ECO:0000313" key="4">
    <source>
        <dbReference type="Proteomes" id="UP000198157"/>
    </source>
</evidence>
<protein>
    <recommendedName>
        <fullName evidence="2">Teneurin-like YD-shell domain-containing protein</fullName>
    </recommendedName>
</protein>
<dbReference type="Gene3D" id="2.180.10.10">
    <property type="entry name" value="RHS repeat-associated core"/>
    <property type="match status" value="1"/>
</dbReference>
<dbReference type="PANTHER" id="PTHR32305:SF15">
    <property type="entry name" value="PROTEIN RHSA-RELATED"/>
    <property type="match status" value="1"/>
</dbReference>
<dbReference type="OrthoDB" id="6904246at2"/>
<dbReference type="InterPro" id="IPR022385">
    <property type="entry name" value="Rhs_assc_core"/>
</dbReference>
<dbReference type="Proteomes" id="UP000198157">
    <property type="component" value="Unassembled WGS sequence"/>
</dbReference>
<dbReference type="EMBL" id="NIVS01000056">
    <property type="protein sequence ID" value="OWQ49808.1"/>
    <property type="molecule type" value="Genomic_DNA"/>
</dbReference>
<reference evidence="3 4" key="1">
    <citation type="submission" date="2017-06" db="EMBL/GenBank/DDBJ databases">
        <authorList>
            <person name="Kim H.J."/>
            <person name="Triplett B.A."/>
        </authorList>
    </citation>
    <scope>NUCLEOTIDE SEQUENCE [LARGE SCALE GENOMIC DNA]</scope>
    <source>
        <strain evidence="3 4">13146</strain>
    </source>
</reference>
<dbReference type="InterPro" id="IPR050708">
    <property type="entry name" value="T6SS_VgrG/RHS"/>
</dbReference>
<proteinExistence type="predicted"/>
<keyword evidence="1" id="KW-0677">Repeat</keyword>
<accession>A0A246HHQ8</accession>
<evidence type="ECO:0000256" key="1">
    <source>
        <dbReference type="ARBA" id="ARBA00022737"/>
    </source>
</evidence>
<gene>
    <name evidence="3" type="ORF">CEE60_18635</name>
</gene>
<feature type="domain" description="Teneurin-like YD-shell" evidence="2">
    <location>
        <begin position="19"/>
        <end position="167"/>
    </location>
</feature>
<dbReference type="PANTHER" id="PTHR32305">
    <property type="match status" value="1"/>
</dbReference>
<comment type="caution">
    <text evidence="3">The sequence shown here is derived from an EMBL/GenBank/DDBJ whole genome shotgun (WGS) entry which is preliminary data.</text>
</comment>
<organism evidence="3 4">
    <name type="scientific">Stenotrophomonas maltophilia</name>
    <name type="common">Pseudomonas maltophilia</name>
    <name type="synonym">Xanthomonas maltophilia</name>
    <dbReference type="NCBI Taxonomy" id="40324"/>
    <lineage>
        <taxon>Bacteria</taxon>
        <taxon>Pseudomonadati</taxon>
        <taxon>Pseudomonadota</taxon>
        <taxon>Gammaproteobacteria</taxon>
        <taxon>Lysobacterales</taxon>
        <taxon>Lysobacteraceae</taxon>
        <taxon>Stenotrophomonas</taxon>
        <taxon>Stenotrophomonas maltophilia group</taxon>
    </lineage>
</organism>
<evidence type="ECO:0000313" key="3">
    <source>
        <dbReference type="EMBL" id="OWQ49808.1"/>
    </source>
</evidence>
<dbReference type="Pfam" id="PF25023">
    <property type="entry name" value="TEN_YD-shell"/>
    <property type="match status" value="1"/>
</dbReference>
<name>A0A246HHQ8_STEMA</name>
<sequence>MLGVSIKNGQGYQFDFGNRLRQATSLERYRYDGHGRRSSVIDAGSGKNRHYLYSQGGALAYLWDQGTGERTQYIQLAGSLVAARKVAGSGAVNVRYQHTDALGSPVAETNEQAAVVLRTAYTPYGASIGAAQDGVGYTGHVMDGSTGLTYMQQRYYDSGLGQFLSIDPVSTLQSPIGAFHRYWYADRSPHGYVDPDGREAVDSNMPKPAPLPKTLPTVTVSAPKPVLGPQPSFFKLTTVEALRRDTSIDQAVRAGELTRTVTLPAVTVTAAPSAAALSASATPVLWETALGTGSALQKSKAARETLYYACVGIGLCNGERPSMQRIQQQERIQQVKDGAMRETKAKMREIPNP</sequence>